<feature type="coiled-coil region" evidence="1">
    <location>
        <begin position="102"/>
        <end position="171"/>
    </location>
</feature>
<protein>
    <submittedName>
        <fullName evidence="2">OmpH family outer membrane protein</fullName>
    </submittedName>
</protein>
<sequence>MPVNRWWKRATDVRFDYFGSNLESPGIRFTAGTKDVRPENARRAKVRTVRHQICGIAIAVASVVAPSSIAEKASAQDTAPHRVAVVDVAYIFKNHPGIKAQVSKVEADLKAYDAELKEKREALKSTAAKLKALNPASPDYAALEEQVAEMESKLRLDMARKRKELADAEAKIYFENYQRITAGVKFLANHYKINLVLRYNSEDMNESSGESVIRGVMKNIVYHDDSLDMTPGVMQYLDKVLVAGKTPNRQ</sequence>
<dbReference type="SMART" id="SM00935">
    <property type="entry name" value="OmpH"/>
    <property type="match status" value="1"/>
</dbReference>
<organism evidence="2 3">
    <name type="scientific">Roseiconus nitratireducens</name>
    <dbReference type="NCBI Taxonomy" id="2605748"/>
    <lineage>
        <taxon>Bacteria</taxon>
        <taxon>Pseudomonadati</taxon>
        <taxon>Planctomycetota</taxon>
        <taxon>Planctomycetia</taxon>
        <taxon>Pirellulales</taxon>
        <taxon>Pirellulaceae</taxon>
        <taxon>Roseiconus</taxon>
    </lineage>
</organism>
<comment type="caution">
    <text evidence="2">The sequence shown here is derived from an EMBL/GenBank/DDBJ whole genome shotgun (WGS) entry which is preliminary data.</text>
</comment>
<dbReference type="InterPro" id="IPR024930">
    <property type="entry name" value="Skp_dom_sf"/>
</dbReference>
<dbReference type="Proteomes" id="UP000324479">
    <property type="component" value="Unassembled WGS sequence"/>
</dbReference>
<dbReference type="SUPFAM" id="SSF111384">
    <property type="entry name" value="OmpH-like"/>
    <property type="match status" value="1"/>
</dbReference>
<dbReference type="Gene3D" id="3.30.910.20">
    <property type="entry name" value="Skp domain"/>
    <property type="match status" value="1"/>
</dbReference>
<gene>
    <name evidence="2" type="ORF">FYK55_12885</name>
</gene>
<dbReference type="RefSeq" id="WP_150076835.1">
    <property type="nucleotide sequence ID" value="NZ_VWOX01000006.1"/>
</dbReference>
<accession>A0A5M6D9R5</accession>
<keyword evidence="1" id="KW-0175">Coiled coil</keyword>
<proteinExistence type="predicted"/>
<name>A0A5M6D9R5_9BACT</name>
<dbReference type="EMBL" id="VWOX01000006">
    <property type="protein sequence ID" value="KAA5543170.1"/>
    <property type="molecule type" value="Genomic_DNA"/>
</dbReference>
<reference evidence="2 3" key="1">
    <citation type="submission" date="2019-08" db="EMBL/GenBank/DDBJ databases">
        <authorList>
            <person name="Dhanesh K."/>
            <person name="Kumar G."/>
            <person name="Sasikala C."/>
            <person name="Venkata Ramana C."/>
        </authorList>
    </citation>
    <scope>NUCLEOTIDE SEQUENCE [LARGE SCALE GENOMIC DNA]</scope>
    <source>
        <strain evidence="2 3">JC645</strain>
    </source>
</reference>
<keyword evidence="3" id="KW-1185">Reference proteome</keyword>
<dbReference type="Pfam" id="PF03938">
    <property type="entry name" value="OmpH"/>
    <property type="match status" value="1"/>
</dbReference>
<dbReference type="AlphaFoldDB" id="A0A5M6D9R5"/>
<dbReference type="GO" id="GO:0051082">
    <property type="term" value="F:unfolded protein binding"/>
    <property type="evidence" value="ECO:0007669"/>
    <property type="project" value="InterPro"/>
</dbReference>
<dbReference type="InterPro" id="IPR005632">
    <property type="entry name" value="Chaperone_Skp"/>
</dbReference>
<evidence type="ECO:0000313" key="3">
    <source>
        <dbReference type="Proteomes" id="UP000324479"/>
    </source>
</evidence>
<evidence type="ECO:0000313" key="2">
    <source>
        <dbReference type="EMBL" id="KAA5543170.1"/>
    </source>
</evidence>
<evidence type="ECO:0000256" key="1">
    <source>
        <dbReference type="SAM" id="Coils"/>
    </source>
</evidence>